<keyword evidence="1" id="KW-0456">Lyase</keyword>
<organism evidence="1 2">
    <name type="scientific">Flavimaribacter sediminis</name>
    <dbReference type="NCBI Taxonomy" id="2865987"/>
    <lineage>
        <taxon>Bacteria</taxon>
        <taxon>Pseudomonadati</taxon>
        <taxon>Pseudomonadota</taxon>
        <taxon>Alphaproteobacteria</taxon>
        <taxon>Hyphomicrobiales</taxon>
        <taxon>Rhizobiaceae</taxon>
        <taxon>Flavimaribacter</taxon>
    </lineage>
</organism>
<dbReference type="InterPro" id="IPR039556">
    <property type="entry name" value="ICL/PEPM"/>
</dbReference>
<dbReference type="PANTHER" id="PTHR42905:SF16">
    <property type="entry name" value="CARBOXYPHOSPHONOENOLPYRUVATE PHOSPHONOMUTASE-LIKE PROTEIN (AFU_ORTHOLOGUE AFUA_5G07230)"/>
    <property type="match status" value="1"/>
</dbReference>
<dbReference type="InterPro" id="IPR040442">
    <property type="entry name" value="Pyrv_kinase-like_dom_sf"/>
</dbReference>
<dbReference type="RefSeq" id="WP_220228312.1">
    <property type="nucleotide sequence ID" value="NZ_JAICBX010000002.1"/>
</dbReference>
<protein>
    <submittedName>
        <fullName evidence="1">Isocitrate lyase/phosphoenolpyruvate mutase family protein</fullName>
    </submittedName>
</protein>
<dbReference type="Pfam" id="PF13714">
    <property type="entry name" value="PEP_mutase"/>
    <property type="match status" value="1"/>
</dbReference>
<dbReference type="PANTHER" id="PTHR42905">
    <property type="entry name" value="PHOSPHOENOLPYRUVATE CARBOXYLASE"/>
    <property type="match status" value="1"/>
</dbReference>
<evidence type="ECO:0000313" key="1">
    <source>
        <dbReference type="EMBL" id="MBW8637624.1"/>
    </source>
</evidence>
<reference evidence="1" key="1">
    <citation type="submission" date="2021-08" db="EMBL/GenBank/DDBJ databases">
        <title>Hoeflea bacterium WL0058 sp. nov., isolated from the sediment.</title>
        <authorList>
            <person name="Wang L."/>
            <person name="Zhang D."/>
        </authorList>
    </citation>
    <scope>NUCLEOTIDE SEQUENCE</scope>
    <source>
        <strain evidence="1">WL0058</strain>
    </source>
</reference>
<dbReference type="CDD" id="cd00377">
    <property type="entry name" value="ICL_PEPM"/>
    <property type="match status" value="1"/>
</dbReference>
<sequence>MNQSEKAAAFAAMHVKGDPLVLFNIWDAGSAKVVADAGAPAVATGSWSVAAAHGYQDGESIPLELLEVVTSRIAATVDIPLTVDFEGGYAAGPEGIAANVGRIIRSGAIGVNFEDQIVGGEGLYDIDIQTTRLRAAVQAGEENGIMLFANARTDIFLKERDRSKHPALLQAAKDRAAAYAEAGASGFFAPGLVDIDLVAELCAASSLPVNILIMPDAPSHADLAKAGVGRISYGPGPYRRYAAMLADMYRTAMEG</sequence>
<dbReference type="AlphaFoldDB" id="A0AAE2ZJ17"/>
<dbReference type="Proteomes" id="UP001196509">
    <property type="component" value="Unassembled WGS sequence"/>
</dbReference>
<dbReference type="GO" id="GO:0016829">
    <property type="term" value="F:lyase activity"/>
    <property type="evidence" value="ECO:0007669"/>
    <property type="project" value="UniProtKB-KW"/>
</dbReference>
<proteinExistence type="predicted"/>
<dbReference type="Gene3D" id="3.20.20.60">
    <property type="entry name" value="Phosphoenolpyruvate-binding domains"/>
    <property type="match status" value="1"/>
</dbReference>
<dbReference type="InterPro" id="IPR015813">
    <property type="entry name" value="Pyrv/PenolPyrv_kinase-like_dom"/>
</dbReference>
<comment type="caution">
    <text evidence="1">The sequence shown here is derived from an EMBL/GenBank/DDBJ whole genome shotgun (WGS) entry which is preliminary data.</text>
</comment>
<accession>A0AAE2ZJ17</accession>
<dbReference type="EMBL" id="JAICBX010000002">
    <property type="protein sequence ID" value="MBW8637624.1"/>
    <property type="molecule type" value="Genomic_DNA"/>
</dbReference>
<evidence type="ECO:0000313" key="2">
    <source>
        <dbReference type="Proteomes" id="UP001196509"/>
    </source>
</evidence>
<dbReference type="SUPFAM" id="SSF51621">
    <property type="entry name" value="Phosphoenolpyruvate/pyruvate domain"/>
    <property type="match status" value="1"/>
</dbReference>
<name>A0AAE2ZJ17_9HYPH</name>
<keyword evidence="2" id="KW-1185">Reference proteome</keyword>
<gene>
    <name evidence="1" type="ORF">K1W69_10545</name>
</gene>